<evidence type="ECO:0000313" key="3">
    <source>
        <dbReference type="Proteomes" id="UP000717328"/>
    </source>
</evidence>
<gene>
    <name evidence="2" type="ORF">H0H81_009089</name>
</gene>
<dbReference type="OrthoDB" id="2947226at2759"/>
<dbReference type="EMBL" id="JABCKI010005974">
    <property type="protein sequence ID" value="KAG5636112.1"/>
    <property type="molecule type" value="Genomic_DNA"/>
</dbReference>
<dbReference type="AlphaFoldDB" id="A0A9P7FW05"/>
<name>A0A9P7FW05_9AGAR</name>
<proteinExistence type="predicted"/>
<sequence>MEEAKGRNSRVATIFLEVGYIPRSEKNDKVRKADVLQERRVESNITEACIEHKPLDVYLINTHAFHNAHLIRATLPRDLTAPIPYALDRQSHHDQIAQKLRYAQDLKRAKAKTATKVAEKKAAAAASQNTTTGVVAGSAGESMTQTPNMPAVPSRRKRKRTVQDTGSEHVDVGDVESAMDVTVQA</sequence>
<reference evidence="2" key="1">
    <citation type="submission" date="2021-02" db="EMBL/GenBank/DDBJ databases">
        <authorList>
            <person name="Nieuwenhuis M."/>
            <person name="Van De Peppel L.J.J."/>
        </authorList>
    </citation>
    <scope>NUCLEOTIDE SEQUENCE</scope>
    <source>
        <strain evidence="2">D49</strain>
    </source>
</reference>
<reference evidence="2" key="2">
    <citation type="submission" date="2021-10" db="EMBL/GenBank/DDBJ databases">
        <title>Phylogenomics reveals ancestral predisposition of the termite-cultivated fungus Termitomyces towards a domesticated lifestyle.</title>
        <authorList>
            <person name="Auxier B."/>
            <person name="Grum-Grzhimaylo A."/>
            <person name="Cardenas M.E."/>
            <person name="Lodge J.D."/>
            <person name="Laessoe T."/>
            <person name="Pedersen O."/>
            <person name="Smith M.E."/>
            <person name="Kuyper T.W."/>
            <person name="Franco-Molano E.A."/>
            <person name="Baroni T.J."/>
            <person name="Aanen D.K."/>
        </authorList>
    </citation>
    <scope>NUCLEOTIDE SEQUENCE</scope>
    <source>
        <strain evidence="2">D49</strain>
    </source>
</reference>
<keyword evidence="3" id="KW-1185">Reference proteome</keyword>
<evidence type="ECO:0000256" key="1">
    <source>
        <dbReference type="SAM" id="MobiDB-lite"/>
    </source>
</evidence>
<evidence type="ECO:0000313" key="2">
    <source>
        <dbReference type="EMBL" id="KAG5636112.1"/>
    </source>
</evidence>
<comment type="caution">
    <text evidence="2">The sequence shown here is derived from an EMBL/GenBank/DDBJ whole genome shotgun (WGS) entry which is preliminary data.</text>
</comment>
<organism evidence="2 3">
    <name type="scientific">Sphagnurus paluster</name>
    <dbReference type="NCBI Taxonomy" id="117069"/>
    <lineage>
        <taxon>Eukaryota</taxon>
        <taxon>Fungi</taxon>
        <taxon>Dikarya</taxon>
        <taxon>Basidiomycota</taxon>
        <taxon>Agaricomycotina</taxon>
        <taxon>Agaricomycetes</taxon>
        <taxon>Agaricomycetidae</taxon>
        <taxon>Agaricales</taxon>
        <taxon>Tricholomatineae</taxon>
        <taxon>Lyophyllaceae</taxon>
        <taxon>Sphagnurus</taxon>
    </lineage>
</organism>
<dbReference type="Proteomes" id="UP000717328">
    <property type="component" value="Unassembled WGS sequence"/>
</dbReference>
<protein>
    <submittedName>
        <fullName evidence="2">Uncharacterized protein</fullName>
    </submittedName>
</protein>
<feature type="region of interest" description="Disordered" evidence="1">
    <location>
        <begin position="123"/>
        <end position="171"/>
    </location>
</feature>
<accession>A0A9P7FW05</accession>
<feature type="compositionally biased region" description="Low complexity" evidence="1">
    <location>
        <begin position="123"/>
        <end position="132"/>
    </location>
</feature>